<evidence type="ECO:0000313" key="2">
    <source>
        <dbReference type="Proteomes" id="UP000005496"/>
    </source>
</evidence>
<dbReference type="Proteomes" id="UP000005496">
    <property type="component" value="Unassembled WGS sequence"/>
</dbReference>
<evidence type="ECO:0000313" key="1">
    <source>
        <dbReference type="EMBL" id="EFI33960.1"/>
    </source>
</evidence>
<sequence>MNQDAIPNENASVEPDLFPPGSRACFIFTHEKGLTEKLVTIFESQGYYTATADDPGQGVAKLRLNRYDVAVVQHNSSNASMFEEINSWPGNTRRAMNLIVLGGEAPSMHQSQSLVLGANFYLNIDDSDNLEELIMQCLRGYQLYYHPWHKVLEEMND</sequence>
<reference evidence="1" key="1">
    <citation type="submission" date="2010-05" db="EMBL/GenBank/DDBJ databases">
        <title>The draft genome of Desulfonatronospira thiodismutans ASO3-1.</title>
        <authorList>
            <consortium name="US DOE Joint Genome Institute (JGI-PGF)"/>
            <person name="Lucas S."/>
            <person name="Copeland A."/>
            <person name="Lapidus A."/>
            <person name="Cheng J.-F."/>
            <person name="Bruce D."/>
            <person name="Goodwin L."/>
            <person name="Pitluck S."/>
            <person name="Chertkov O."/>
            <person name="Brettin T."/>
            <person name="Detter J.C."/>
            <person name="Han C."/>
            <person name="Land M.L."/>
            <person name="Hauser L."/>
            <person name="Kyrpides N."/>
            <person name="Mikhailova N."/>
            <person name="Muyzer G."/>
            <person name="Woyke T."/>
        </authorList>
    </citation>
    <scope>NUCLEOTIDE SEQUENCE [LARGE SCALE GENOMIC DNA]</scope>
    <source>
        <strain evidence="1">ASO3-1</strain>
    </source>
</reference>
<dbReference type="AlphaFoldDB" id="D6STE4"/>
<organism evidence="1 2">
    <name type="scientific">Desulfonatronospira thiodismutans ASO3-1</name>
    <dbReference type="NCBI Taxonomy" id="555779"/>
    <lineage>
        <taxon>Bacteria</taxon>
        <taxon>Pseudomonadati</taxon>
        <taxon>Thermodesulfobacteriota</taxon>
        <taxon>Desulfovibrionia</taxon>
        <taxon>Desulfovibrionales</taxon>
        <taxon>Desulfonatronovibrionaceae</taxon>
        <taxon>Desulfonatronospira</taxon>
    </lineage>
</organism>
<name>D6STE4_9BACT</name>
<dbReference type="eggNOG" id="ENOG502ZXYT">
    <property type="taxonomic scope" value="Bacteria"/>
</dbReference>
<dbReference type="RefSeq" id="WP_008871309.1">
    <property type="nucleotide sequence ID" value="NZ_ACJN02000003.1"/>
</dbReference>
<comment type="caution">
    <text evidence="1">The sequence shown here is derived from an EMBL/GenBank/DDBJ whole genome shotgun (WGS) entry which is preliminary data.</text>
</comment>
<dbReference type="OrthoDB" id="5432773at2"/>
<accession>D6STE4</accession>
<keyword evidence="2" id="KW-1185">Reference proteome</keyword>
<proteinExistence type="predicted"/>
<dbReference type="EMBL" id="ACJN02000003">
    <property type="protein sequence ID" value="EFI33960.1"/>
    <property type="molecule type" value="Genomic_DNA"/>
</dbReference>
<protein>
    <submittedName>
        <fullName evidence="1">Response regulator receiver protein</fullName>
    </submittedName>
</protein>
<gene>
    <name evidence="1" type="ORF">Dthio_PD1299</name>
</gene>